<protein>
    <recommendedName>
        <fullName evidence="1">BAR domain-containing protein</fullName>
    </recommendedName>
</protein>
<proteinExistence type="predicted"/>
<dbReference type="Pfam" id="PF10455">
    <property type="entry name" value="BAR_2"/>
    <property type="match status" value="1"/>
</dbReference>
<reference evidence="2 3" key="1">
    <citation type="submission" date="2016-07" db="EMBL/GenBank/DDBJ databases">
        <title>Pervasive Adenine N6-methylation of Active Genes in Fungi.</title>
        <authorList>
            <consortium name="DOE Joint Genome Institute"/>
            <person name="Mondo S.J."/>
            <person name="Dannebaum R.O."/>
            <person name="Kuo R.C."/>
            <person name="Labutti K."/>
            <person name="Haridas S."/>
            <person name="Kuo A."/>
            <person name="Salamov A."/>
            <person name="Ahrendt S.R."/>
            <person name="Lipzen A."/>
            <person name="Sullivan W."/>
            <person name="Andreopoulos W.B."/>
            <person name="Clum A."/>
            <person name="Lindquist E."/>
            <person name="Daum C."/>
            <person name="Ramamoorthy G.K."/>
            <person name="Gryganskyi A."/>
            <person name="Culley D."/>
            <person name="Magnuson J.K."/>
            <person name="James T.Y."/>
            <person name="O'Malley M.A."/>
            <person name="Stajich J.E."/>
            <person name="Spatafora J.W."/>
            <person name="Visel A."/>
            <person name="Grigoriev I.V."/>
        </authorList>
    </citation>
    <scope>NUCLEOTIDE SEQUENCE [LARGE SCALE GENOMIC DNA]</scope>
    <source>
        <strain evidence="2 3">PL171</strain>
    </source>
</reference>
<accession>A0A1Y2HHX0</accession>
<evidence type="ECO:0000313" key="3">
    <source>
        <dbReference type="Proteomes" id="UP000193411"/>
    </source>
</evidence>
<dbReference type="InterPro" id="IPR027267">
    <property type="entry name" value="AH/BAR_dom_sf"/>
</dbReference>
<dbReference type="STRING" id="765915.A0A1Y2HHX0"/>
<dbReference type="Proteomes" id="UP000193411">
    <property type="component" value="Unassembled WGS sequence"/>
</dbReference>
<dbReference type="GO" id="GO:0005737">
    <property type="term" value="C:cytoplasm"/>
    <property type="evidence" value="ECO:0007669"/>
    <property type="project" value="InterPro"/>
</dbReference>
<dbReference type="InterPro" id="IPR018859">
    <property type="entry name" value="BAR_dom-cont"/>
</dbReference>
<sequence length="295" mass="31853">MDSLLKQLNGLGTQLSPIAKNIERGFGTARQMAQEKLGSASDLTELPPEYIDLEHKIDAIHATLSALLKTHGHTSQSVIPTAVSNTFFDITKSIKTTAAPVLAQTPIAAAVASDPNAPPPPPTANHALARICVQSADTLGQEPLAAALRKLATSEEKLGDAQVSLKSETAVKFTAPIGEIVNDRLANVSRARRNVTTTRLQLDGVKSRFKSASPQRAEELQVELEKAEDVFVDAVEEATKLMKSLVESPAILRHIADLVAQHLAYHKLCVQVLTELAPEIDEMQMTQQAMYNTDK</sequence>
<dbReference type="InterPro" id="IPR004148">
    <property type="entry name" value="BAR_dom"/>
</dbReference>
<dbReference type="Gene3D" id="1.20.1270.60">
    <property type="entry name" value="Arfaptin homology (AH) domain/BAR domain"/>
    <property type="match status" value="1"/>
</dbReference>
<dbReference type="SUPFAM" id="SSF103657">
    <property type="entry name" value="BAR/IMD domain-like"/>
    <property type="match status" value="1"/>
</dbReference>
<dbReference type="OrthoDB" id="5549748at2759"/>
<feature type="domain" description="BAR" evidence="1">
    <location>
        <begin position="17"/>
        <end position="282"/>
    </location>
</feature>
<evidence type="ECO:0000259" key="1">
    <source>
        <dbReference type="SMART" id="SM00721"/>
    </source>
</evidence>
<gene>
    <name evidence="2" type="ORF">BCR44DRAFT_1437763</name>
</gene>
<organism evidence="2 3">
    <name type="scientific">Catenaria anguillulae PL171</name>
    <dbReference type="NCBI Taxonomy" id="765915"/>
    <lineage>
        <taxon>Eukaryota</taxon>
        <taxon>Fungi</taxon>
        <taxon>Fungi incertae sedis</taxon>
        <taxon>Blastocladiomycota</taxon>
        <taxon>Blastocladiomycetes</taxon>
        <taxon>Blastocladiales</taxon>
        <taxon>Catenariaceae</taxon>
        <taxon>Catenaria</taxon>
    </lineage>
</organism>
<evidence type="ECO:0000313" key="2">
    <source>
        <dbReference type="EMBL" id="ORZ33584.1"/>
    </source>
</evidence>
<dbReference type="SMART" id="SM00721">
    <property type="entry name" value="BAR"/>
    <property type="match status" value="1"/>
</dbReference>
<dbReference type="EMBL" id="MCFL01000034">
    <property type="protein sequence ID" value="ORZ33584.1"/>
    <property type="molecule type" value="Genomic_DNA"/>
</dbReference>
<dbReference type="AlphaFoldDB" id="A0A1Y2HHX0"/>
<keyword evidence="3" id="KW-1185">Reference proteome</keyword>
<name>A0A1Y2HHX0_9FUNG</name>
<comment type="caution">
    <text evidence="2">The sequence shown here is derived from an EMBL/GenBank/DDBJ whole genome shotgun (WGS) entry which is preliminary data.</text>
</comment>